<proteinExistence type="predicted"/>
<dbReference type="GO" id="GO:0019154">
    <property type="term" value="F:glycolate dehydrogenase activity"/>
    <property type="evidence" value="ECO:0007669"/>
    <property type="project" value="UniProtKB-EC"/>
</dbReference>
<protein>
    <submittedName>
        <fullName evidence="4">Glycolate oxidase subunit GlcE</fullName>
        <ecNumber evidence="4">1.1.99.14</ecNumber>
    </submittedName>
</protein>
<dbReference type="SUPFAM" id="SSF55103">
    <property type="entry name" value="FAD-linked oxidases, C-terminal domain"/>
    <property type="match status" value="1"/>
</dbReference>
<dbReference type="PANTHER" id="PTHR11748">
    <property type="entry name" value="D-LACTATE DEHYDROGENASE"/>
    <property type="match status" value="1"/>
</dbReference>
<keyword evidence="1" id="KW-0285">Flavoprotein</keyword>
<evidence type="ECO:0000256" key="2">
    <source>
        <dbReference type="ARBA" id="ARBA00022827"/>
    </source>
</evidence>
<feature type="domain" description="FAD-binding PCMH-type" evidence="3">
    <location>
        <begin position="1"/>
        <end position="181"/>
    </location>
</feature>
<dbReference type="EC" id="1.1.99.14" evidence="4"/>
<dbReference type="InterPro" id="IPR016169">
    <property type="entry name" value="FAD-bd_PCMH_sub2"/>
</dbReference>
<dbReference type="AlphaFoldDB" id="A0A934HU84"/>
<evidence type="ECO:0000256" key="1">
    <source>
        <dbReference type="ARBA" id="ARBA00022630"/>
    </source>
</evidence>
<evidence type="ECO:0000313" key="4">
    <source>
        <dbReference type="EMBL" id="MBI6630875.1"/>
    </source>
</evidence>
<dbReference type="NCBIfam" id="NF008439">
    <property type="entry name" value="PRK11282.1"/>
    <property type="match status" value="1"/>
</dbReference>
<comment type="caution">
    <text evidence="4">The sequence shown here is derived from an EMBL/GenBank/DDBJ whole genome shotgun (WGS) entry which is preliminary data.</text>
</comment>
<dbReference type="InterPro" id="IPR016164">
    <property type="entry name" value="FAD-linked_Oxase-like_C"/>
</dbReference>
<dbReference type="InterPro" id="IPR016166">
    <property type="entry name" value="FAD-bd_PCMH"/>
</dbReference>
<dbReference type="EMBL" id="JAEIJD010000015">
    <property type="protein sequence ID" value="MBI6630875.1"/>
    <property type="molecule type" value="Genomic_DNA"/>
</dbReference>
<dbReference type="PROSITE" id="PS51387">
    <property type="entry name" value="FAD_PCMH"/>
    <property type="match status" value="1"/>
</dbReference>
<evidence type="ECO:0000259" key="3">
    <source>
        <dbReference type="PROSITE" id="PS51387"/>
    </source>
</evidence>
<accession>A0A934HU84</accession>
<gene>
    <name evidence="4" type="primary">glcE</name>
    <name evidence="4" type="ORF">JAO82_13400</name>
</gene>
<evidence type="ECO:0000313" key="5">
    <source>
        <dbReference type="Proteomes" id="UP000613255"/>
    </source>
</evidence>
<dbReference type="Pfam" id="PF01565">
    <property type="entry name" value="FAD_binding_4"/>
    <property type="match status" value="1"/>
</dbReference>
<keyword evidence="5" id="KW-1185">Reference proteome</keyword>
<dbReference type="Proteomes" id="UP000613255">
    <property type="component" value="Unassembled WGS sequence"/>
</dbReference>
<sequence>MNAAITPCSEAELQDVVKEAASQSAPFRISGGGTRANIGQPVAGQTLSTNALSGVDLYDPGALTLVVGAGTSIQDIEDTLAGEQQMLAFEPMDHRSLLGTNGAPTIGGVVAGNVSGPRRLQAGACRDALLGVRFVDGRGRQLKSGGRVMKNVTGLDLARLMCGAFGTLGVLSQVALKVLPRPERAATLVIDNLADAATVKVFCKALSTPFEVSGAASIDGRAYLRLEGLDVQVGDRLTRLREYLDEGGEVIDGDAHHALWRNIRDVRHFADTGGSIWRVSVKPTDAPRLLTTVQRELDAKTSLDWGGGLVWIQVPQETSESAAGVIRSAIGQGHATLIRASTELRQKTPVFQPESARLTKISTQLRAQFDPHNILNPGLMAA</sequence>
<reference evidence="4" key="1">
    <citation type="submission" date="2020-12" db="EMBL/GenBank/DDBJ databases">
        <title>Pontibaca salina gen. nov., sp. nov., isolated from marine sediment.</title>
        <authorList>
            <person name="Bo J."/>
            <person name="Wang S."/>
            <person name="Song X."/>
            <person name="Du Z."/>
        </authorList>
    </citation>
    <scope>NUCLEOTIDE SEQUENCE</scope>
    <source>
        <strain evidence="4">S1109L</strain>
    </source>
</reference>
<dbReference type="GO" id="GO:0071949">
    <property type="term" value="F:FAD binding"/>
    <property type="evidence" value="ECO:0007669"/>
    <property type="project" value="InterPro"/>
</dbReference>
<dbReference type="Gene3D" id="3.30.465.10">
    <property type="match status" value="1"/>
</dbReference>
<dbReference type="InterPro" id="IPR006094">
    <property type="entry name" value="Oxid_FAD_bind_N"/>
</dbReference>
<organism evidence="4 5">
    <name type="scientific">Pontibaca salina</name>
    <dbReference type="NCBI Taxonomy" id="2795731"/>
    <lineage>
        <taxon>Bacteria</taxon>
        <taxon>Pseudomonadati</taxon>
        <taxon>Pseudomonadota</taxon>
        <taxon>Alphaproteobacteria</taxon>
        <taxon>Rhodobacterales</taxon>
        <taxon>Roseobacteraceae</taxon>
        <taxon>Pontibaca</taxon>
    </lineage>
</organism>
<dbReference type="SUPFAM" id="SSF56176">
    <property type="entry name" value="FAD-binding/transporter-associated domain-like"/>
    <property type="match status" value="1"/>
</dbReference>
<dbReference type="RefSeq" id="WP_198686898.1">
    <property type="nucleotide sequence ID" value="NZ_JAEIJD010000015.1"/>
</dbReference>
<keyword evidence="2" id="KW-0274">FAD</keyword>
<keyword evidence="4" id="KW-0560">Oxidoreductase</keyword>
<name>A0A934HU84_9RHOB</name>
<dbReference type="PANTHER" id="PTHR11748:SF103">
    <property type="entry name" value="GLYCOLATE OXIDASE SUBUNIT GLCE"/>
    <property type="match status" value="1"/>
</dbReference>
<dbReference type="InterPro" id="IPR036318">
    <property type="entry name" value="FAD-bd_PCMH-like_sf"/>
</dbReference>